<gene>
    <name evidence="1" type="ORF">HNR10_000719</name>
</gene>
<name>A0A7Z0J884_9ACTN</name>
<accession>A0A7Z0J884</accession>
<comment type="caution">
    <text evidence="1">The sequence shown here is derived from an EMBL/GenBank/DDBJ whole genome shotgun (WGS) entry which is preliminary data.</text>
</comment>
<organism evidence="1 2">
    <name type="scientific">Nocardiopsis aegyptia</name>
    <dbReference type="NCBI Taxonomy" id="220378"/>
    <lineage>
        <taxon>Bacteria</taxon>
        <taxon>Bacillati</taxon>
        <taxon>Actinomycetota</taxon>
        <taxon>Actinomycetes</taxon>
        <taxon>Streptosporangiales</taxon>
        <taxon>Nocardiopsidaceae</taxon>
        <taxon>Nocardiopsis</taxon>
    </lineage>
</organism>
<dbReference type="AlphaFoldDB" id="A0A7Z0J884"/>
<evidence type="ECO:0000313" key="2">
    <source>
        <dbReference type="Proteomes" id="UP000572051"/>
    </source>
</evidence>
<dbReference type="EMBL" id="JACCFS010000001">
    <property type="protein sequence ID" value="NYJ32838.1"/>
    <property type="molecule type" value="Genomic_DNA"/>
</dbReference>
<keyword evidence="2" id="KW-1185">Reference proteome</keyword>
<dbReference type="Proteomes" id="UP000572051">
    <property type="component" value="Unassembled WGS sequence"/>
</dbReference>
<proteinExistence type="predicted"/>
<evidence type="ECO:0000313" key="1">
    <source>
        <dbReference type="EMBL" id="NYJ32838.1"/>
    </source>
</evidence>
<sequence length="81" mass="8590">MVVYTMGVGMVVLMRLLRLHERILVRRIQTQEVLAVVQASAAGLAAVELTWTAAGTLQACRVIGPGPISVRPSSAHALAGR</sequence>
<dbReference type="RefSeq" id="WP_179820798.1">
    <property type="nucleotide sequence ID" value="NZ_JACCFS010000001.1"/>
</dbReference>
<reference evidence="1 2" key="1">
    <citation type="submission" date="2020-07" db="EMBL/GenBank/DDBJ databases">
        <title>Sequencing the genomes of 1000 actinobacteria strains.</title>
        <authorList>
            <person name="Klenk H.-P."/>
        </authorList>
    </citation>
    <scope>NUCLEOTIDE SEQUENCE [LARGE SCALE GENOMIC DNA]</scope>
    <source>
        <strain evidence="1 2">DSM 44442</strain>
    </source>
</reference>
<protein>
    <submittedName>
        <fullName evidence="1">Uncharacterized protein</fullName>
    </submittedName>
</protein>